<dbReference type="GO" id="GO:0034475">
    <property type="term" value="P:U4 snRNA 3'-end processing"/>
    <property type="evidence" value="ECO:0007669"/>
    <property type="project" value="TreeGrafter"/>
</dbReference>
<evidence type="ECO:0000259" key="8">
    <source>
        <dbReference type="Pfam" id="PF15985"/>
    </source>
</evidence>
<gene>
    <name evidence="10" type="ORF">G7K_0207-t1</name>
</gene>
<evidence type="ECO:0000313" key="10">
    <source>
        <dbReference type="EMBL" id="GAO45962.1"/>
    </source>
</evidence>
<evidence type="ECO:0000256" key="6">
    <source>
        <dbReference type="ARBA" id="ARBA00023242"/>
    </source>
</evidence>
<dbReference type="EMBL" id="BACD03000001">
    <property type="protein sequence ID" value="GAO45962.1"/>
    <property type="molecule type" value="Genomic_DNA"/>
</dbReference>
<evidence type="ECO:0000259" key="9">
    <source>
        <dbReference type="Pfam" id="PF21266"/>
    </source>
</evidence>
<evidence type="ECO:0000256" key="1">
    <source>
        <dbReference type="ARBA" id="ARBA00004123"/>
    </source>
</evidence>
<sequence>MPVTFATPQPYNLFEPTHDLRHEASNEDEDIDMLDPSAEAEGGLSFAKKIVTPGEIITDDPQFMRGHGTYPTPSAIVASVAGTLHRTNKLLTISPLHARYTPQIGDLIIGRVREVGPKRWRVDIGARQDAVLMLSAINLPGGVQRRKNATDELQMRTFFQEGDMVSCEVQTTFADGAASVHTRSLKYGKLRNGILVNIPPSLITRSKTHHYSLPENVDVLLGVNGWIWVSKHVPPPTAGSAASEEVYSNVNEHIDIQTRSAIARVANCIQALARSGVRVDETMIVYAYEASLAWEEPGELVSLEVGESVVREAVVRARGER</sequence>
<comment type="similarity">
    <text evidence="2">Belongs to the RRP4 family.</text>
</comment>
<dbReference type="GO" id="GO:0000467">
    <property type="term" value="P:exonucleolytic trimming to generate mature 3'-end of 5.8S rRNA from tricistronic rRNA transcript (SSU-rRNA, 5.8S rRNA, LSU-rRNA)"/>
    <property type="evidence" value="ECO:0007669"/>
    <property type="project" value="TreeGrafter"/>
</dbReference>
<dbReference type="Pfam" id="PF15985">
    <property type="entry name" value="KH_6"/>
    <property type="match status" value="1"/>
</dbReference>
<dbReference type="STRING" id="698492.A0A0E9N7S2"/>
<name>A0A0E9N7S2_SAICN</name>
<comment type="subcellular location">
    <subcellularLocation>
        <location evidence="1">Nucleus</location>
    </subcellularLocation>
</comment>
<dbReference type="GO" id="GO:0071035">
    <property type="term" value="P:nuclear polyadenylation-dependent rRNA catabolic process"/>
    <property type="evidence" value="ECO:0007669"/>
    <property type="project" value="TreeGrafter"/>
</dbReference>
<dbReference type="Gene3D" id="2.40.50.140">
    <property type="entry name" value="Nucleic acid-binding proteins"/>
    <property type="match status" value="1"/>
</dbReference>
<dbReference type="RefSeq" id="XP_019023366.1">
    <property type="nucleotide sequence ID" value="XM_019171892.1"/>
</dbReference>
<dbReference type="CDD" id="cd05789">
    <property type="entry name" value="S1_Rrp4"/>
    <property type="match status" value="1"/>
</dbReference>
<evidence type="ECO:0000256" key="2">
    <source>
        <dbReference type="ARBA" id="ARBA00009155"/>
    </source>
</evidence>
<dbReference type="InterPro" id="IPR026699">
    <property type="entry name" value="Exosome_RNA_bind1/RRP40/RRP4"/>
</dbReference>
<dbReference type="InterPro" id="IPR048565">
    <property type="entry name" value="S1_RRP4"/>
</dbReference>
<dbReference type="GO" id="GO:0071034">
    <property type="term" value="P:CUT catabolic process"/>
    <property type="evidence" value="ECO:0007669"/>
    <property type="project" value="TreeGrafter"/>
</dbReference>
<evidence type="ECO:0000259" key="7">
    <source>
        <dbReference type="Pfam" id="PF14382"/>
    </source>
</evidence>
<dbReference type="AlphaFoldDB" id="A0A0E9N7S2"/>
<dbReference type="GO" id="GO:0000176">
    <property type="term" value="C:nuclear exosome (RNase complex)"/>
    <property type="evidence" value="ECO:0007669"/>
    <property type="project" value="UniProtKB-ARBA"/>
</dbReference>
<dbReference type="Proteomes" id="UP000033140">
    <property type="component" value="Unassembled WGS sequence"/>
</dbReference>
<evidence type="ECO:0000256" key="5">
    <source>
        <dbReference type="ARBA" id="ARBA00022884"/>
    </source>
</evidence>
<comment type="caution">
    <text evidence="10">The sequence shown here is derived from an EMBL/GenBank/DDBJ whole genome shotgun (WGS) entry which is preliminary data.</text>
</comment>
<feature type="domain" description="RRP4 S1" evidence="9">
    <location>
        <begin position="99"/>
        <end position="170"/>
    </location>
</feature>
<dbReference type="SUPFAM" id="SSF50249">
    <property type="entry name" value="Nucleic acid-binding proteins"/>
    <property type="match status" value="1"/>
</dbReference>
<dbReference type="OMA" id="GVNGFIW"/>
<keyword evidence="3" id="KW-0698">rRNA processing</keyword>
<dbReference type="PANTHER" id="PTHR21321">
    <property type="entry name" value="PNAS-3 RELATED"/>
    <property type="match status" value="1"/>
</dbReference>
<reference evidence="10 11" key="1">
    <citation type="journal article" date="2011" name="J. Gen. Appl. Microbiol.">
        <title>Draft genome sequencing of the enigmatic yeast Saitoella complicata.</title>
        <authorList>
            <person name="Nishida H."/>
            <person name="Hamamoto M."/>
            <person name="Sugiyama J."/>
        </authorList>
    </citation>
    <scope>NUCLEOTIDE SEQUENCE [LARGE SCALE GENOMIC DNA]</scope>
    <source>
        <strain evidence="10 11">NRRL Y-17804</strain>
    </source>
</reference>
<dbReference type="GO" id="GO:0000177">
    <property type="term" value="C:cytoplasmic exosome (RNase complex)"/>
    <property type="evidence" value="ECO:0007669"/>
    <property type="project" value="TreeGrafter"/>
</dbReference>
<feature type="domain" description="Exosome complex component N-terminal" evidence="7">
    <location>
        <begin position="50"/>
        <end position="87"/>
    </location>
</feature>
<dbReference type="FunFam" id="2.40.50.140:FF:000038">
    <property type="entry name" value="Exosome complex component RRP4"/>
    <property type="match status" value="1"/>
</dbReference>
<dbReference type="SUPFAM" id="SSF54791">
    <property type="entry name" value="Eukaryotic type KH-domain (KH-domain type I)"/>
    <property type="match status" value="1"/>
</dbReference>
<proteinExistence type="inferred from homology"/>
<protein>
    <submittedName>
        <fullName evidence="10">Uncharacterized protein</fullName>
    </submittedName>
</protein>
<dbReference type="InterPro" id="IPR025721">
    <property type="entry name" value="Exosome_cplx_N_dom"/>
</dbReference>
<organism evidence="10 11">
    <name type="scientific">Saitoella complicata (strain BCRC 22490 / CBS 7301 / JCM 7358 / NBRC 10748 / NRRL Y-17804)</name>
    <dbReference type="NCBI Taxonomy" id="698492"/>
    <lineage>
        <taxon>Eukaryota</taxon>
        <taxon>Fungi</taxon>
        <taxon>Dikarya</taxon>
        <taxon>Ascomycota</taxon>
        <taxon>Taphrinomycotina</taxon>
        <taxon>Taphrinomycotina incertae sedis</taxon>
        <taxon>Saitoella</taxon>
    </lineage>
</organism>
<dbReference type="GO" id="GO:0071051">
    <property type="term" value="P:poly(A)-dependent snoRNA 3'-end processing"/>
    <property type="evidence" value="ECO:0007669"/>
    <property type="project" value="TreeGrafter"/>
</dbReference>
<keyword evidence="4" id="KW-0271">Exosome</keyword>
<feature type="domain" description="K Homology" evidence="8">
    <location>
        <begin position="193"/>
        <end position="233"/>
    </location>
</feature>
<keyword evidence="6" id="KW-0539">Nucleus</keyword>
<dbReference type="InterPro" id="IPR036612">
    <property type="entry name" value="KH_dom_type_1_sf"/>
</dbReference>
<dbReference type="GO" id="GO:0003723">
    <property type="term" value="F:RNA binding"/>
    <property type="evidence" value="ECO:0007669"/>
    <property type="project" value="UniProtKB-KW"/>
</dbReference>
<dbReference type="GO" id="GO:0071028">
    <property type="term" value="P:nuclear mRNA surveillance"/>
    <property type="evidence" value="ECO:0007669"/>
    <property type="project" value="UniProtKB-ARBA"/>
</dbReference>
<dbReference type="SUPFAM" id="SSF110324">
    <property type="entry name" value="Ribosomal L27 protein-like"/>
    <property type="match status" value="1"/>
</dbReference>
<dbReference type="PANTHER" id="PTHR21321:SF4">
    <property type="entry name" value="EXOSOME COMPLEX COMPONENT RRP4"/>
    <property type="match status" value="1"/>
</dbReference>
<dbReference type="CDD" id="cd22525">
    <property type="entry name" value="KH-I_Rrp4_eukar"/>
    <property type="match status" value="1"/>
</dbReference>
<dbReference type="Pfam" id="PF14382">
    <property type="entry name" value="ECR1_N"/>
    <property type="match status" value="1"/>
</dbReference>
<dbReference type="InterPro" id="IPR012340">
    <property type="entry name" value="NA-bd_OB-fold"/>
</dbReference>
<reference evidence="10 11" key="2">
    <citation type="journal article" date="2014" name="J. Gen. Appl. Microbiol.">
        <title>The early diverging ascomycetous budding yeast Saitoella complicata has three histone deacetylases belonging to the Clr6, Hos2, and Rpd3 lineages.</title>
        <authorList>
            <person name="Nishida H."/>
            <person name="Matsumoto T."/>
            <person name="Kondo S."/>
            <person name="Hamamoto M."/>
            <person name="Yoshikawa H."/>
        </authorList>
    </citation>
    <scope>NUCLEOTIDE SEQUENCE [LARGE SCALE GENOMIC DNA]</scope>
    <source>
        <strain evidence="10 11">NRRL Y-17804</strain>
    </source>
</reference>
<evidence type="ECO:0000256" key="4">
    <source>
        <dbReference type="ARBA" id="ARBA00022835"/>
    </source>
</evidence>
<accession>A0A0E9N7S2</accession>
<reference evidence="10 11" key="3">
    <citation type="journal article" date="2015" name="Genome Announc.">
        <title>Draft Genome Sequence of the Archiascomycetous Yeast Saitoella complicata.</title>
        <authorList>
            <person name="Yamauchi K."/>
            <person name="Kondo S."/>
            <person name="Hamamoto M."/>
            <person name="Takahashi Y."/>
            <person name="Ogura Y."/>
            <person name="Hayashi T."/>
            <person name="Nishida H."/>
        </authorList>
    </citation>
    <scope>NUCLEOTIDE SEQUENCE [LARGE SCALE GENOMIC DNA]</scope>
    <source>
        <strain evidence="10 11">NRRL Y-17804</strain>
    </source>
</reference>
<dbReference type="Gene3D" id="2.40.50.100">
    <property type="match status" value="1"/>
</dbReference>
<dbReference type="OrthoDB" id="1650at2759"/>
<keyword evidence="5" id="KW-0694">RNA-binding</keyword>
<evidence type="ECO:0000313" key="11">
    <source>
        <dbReference type="Proteomes" id="UP000033140"/>
    </source>
</evidence>
<dbReference type="Pfam" id="PF21266">
    <property type="entry name" value="S1_RRP4"/>
    <property type="match status" value="1"/>
</dbReference>
<dbReference type="InterPro" id="IPR004088">
    <property type="entry name" value="KH_dom_type_1"/>
</dbReference>
<keyword evidence="11" id="KW-1185">Reference proteome</keyword>
<evidence type="ECO:0000256" key="3">
    <source>
        <dbReference type="ARBA" id="ARBA00022552"/>
    </source>
</evidence>
<dbReference type="GO" id="GO:0071038">
    <property type="term" value="P:TRAMP-dependent tRNA surveillance pathway"/>
    <property type="evidence" value="ECO:0007669"/>
    <property type="project" value="TreeGrafter"/>
</dbReference>